<dbReference type="GO" id="GO:0051537">
    <property type="term" value="F:2 iron, 2 sulfur cluster binding"/>
    <property type="evidence" value="ECO:0007669"/>
    <property type="project" value="UniProtKB-KW"/>
</dbReference>
<dbReference type="GO" id="GO:0016491">
    <property type="term" value="F:oxidoreductase activity"/>
    <property type="evidence" value="ECO:0007669"/>
    <property type="project" value="UniProtKB-KW"/>
</dbReference>
<evidence type="ECO:0000256" key="14">
    <source>
        <dbReference type="PIRSR" id="PIRSR000127-3"/>
    </source>
</evidence>
<dbReference type="Gene3D" id="1.10.150.120">
    <property type="entry name" value="[2Fe-2S]-binding domain"/>
    <property type="match status" value="1"/>
</dbReference>
<keyword evidence="17" id="KW-1185">Reference proteome</keyword>
<comment type="cofactor">
    <cofactor evidence="11">
        <name>[2Fe-2S] cluster</name>
        <dbReference type="ChEBI" id="CHEBI:190135"/>
    </cofactor>
</comment>
<dbReference type="Pfam" id="PF01799">
    <property type="entry name" value="Fer2_2"/>
    <property type="match status" value="1"/>
</dbReference>
<comment type="cofactor">
    <cofactor evidence="14">
        <name>[2Fe-2S] cluster</name>
        <dbReference type="ChEBI" id="CHEBI:190135"/>
    </cofactor>
    <text evidence="14">Binds 2 [2Fe-2S] clusters.</text>
</comment>
<evidence type="ECO:0000256" key="3">
    <source>
        <dbReference type="ARBA" id="ARBA00022505"/>
    </source>
</evidence>
<feature type="region of interest" description="Disordered" evidence="15">
    <location>
        <begin position="1032"/>
        <end position="1051"/>
    </location>
</feature>
<feature type="binding site" evidence="13">
    <location>
        <position position="719"/>
    </location>
    <ligand>
        <name>FAD</name>
        <dbReference type="ChEBI" id="CHEBI:57692"/>
    </ligand>
</feature>
<dbReference type="InterPro" id="IPR022407">
    <property type="entry name" value="OxRdtase_Mopterin_BS"/>
</dbReference>
<dbReference type="PROSITE" id="PS51387">
    <property type="entry name" value="FAD_PCMH"/>
    <property type="match status" value="1"/>
</dbReference>
<feature type="binding site" evidence="14">
    <location>
        <position position="101"/>
    </location>
    <ligand>
        <name>[2Fe-2S] cluster</name>
        <dbReference type="ChEBI" id="CHEBI:190135"/>
        <label>1</label>
    </ligand>
</feature>
<feature type="binding site" evidence="14">
    <location>
        <position position="221"/>
    </location>
    <ligand>
        <name>[2Fe-2S] cluster</name>
        <dbReference type="ChEBI" id="CHEBI:190135"/>
        <label>2</label>
    </ligand>
</feature>
<dbReference type="SUPFAM" id="SSF47741">
    <property type="entry name" value="CO dehydrogenase ISP C-domain like"/>
    <property type="match status" value="1"/>
</dbReference>
<comment type="cofactor">
    <cofactor evidence="1 13">
        <name>FAD</name>
        <dbReference type="ChEBI" id="CHEBI:57692"/>
    </cofactor>
</comment>
<dbReference type="GO" id="GO:0043546">
    <property type="term" value="F:molybdopterin cofactor binding"/>
    <property type="evidence" value="ECO:0007669"/>
    <property type="project" value="InterPro"/>
</dbReference>
<dbReference type="Gene3D" id="3.30.465.10">
    <property type="match status" value="1"/>
</dbReference>
<evidence type="ECO:0000256" key="4">
    <source>
        <dbReference type="ARBA" id="ARBA00022630"/>
    </source>
</evidence>
<dbReference type="SUPFAM" id="SSF54292">
    <property type="entry name" value="2Fe-2S ferredoxin-like"/>
    <property type="match status" value="1"/>
</dbReference>
<dbReference type="InterPro" id="IPR002346">
    <property type="entry name" value="Mopterin_DH_FAD-bd"/>
</dbReference>
<dbReference type="Gene3D" id="3.30.43.10">
    <property type="entry name" value="Uridine Diphospho-n-acetylenolpyruvylglucosamine Reductase, domain 2"/>
    <property type="match status" value="1"/>
</dbReference>
<evidence type="ECO:0000256" key="9">
    <source>
        <dbReference type="ARBA" id="ARBA00023004"/>
    </source>
</evidence>
<keyword evidence="5 14" id="KW-0001">2Fe-2S</keyword>
<evidence type="ECO:0000256" key="10">
    <source>
        <dbReference type="ARBA" id="ARBA00023014"/>
    </source>
</evidence>
<dbReference type="FunFam" id="3.30.365.10:FF:000004">
    <property type="entry name" value="Xanthine dehydrogenase oxidase"/>
    <property type="match status" value="1"/>
</dbReference>
<feature type="binding site" evidence="13">
    <location>
        <position position="607"/>
    </location>
    <ligand>
        <name>FAD</name>
        <dbReference type="ChEBI" id="CHEBI:57692"/>
    </ligand>
</feature>
<dbReference type="InterPro" id="IPR016167">
    <property type="entry name" value="FAD-bd_PCMH_sub1"/>
</dbReference>
<dbReference type="Pfam" id="PF00111">
    <property type="entry name" value="Fer2"/>
    <property type="match status" value="1"/>
</dbReference>
<feature type="binding site" evidence="13">
    <location>
        <position position="630"/>
    </location>
    <ligand>
        <name>FAD</name>
        <dbReference type="ChEBI" id="CHEBI:57692"/>
    </ligand>
</feature>
<dbReference type="InterPro" id="IPR036318">
    <property type="entry name" value="FAD-bd_PCMH-like_sf"/>
</dbReference>
<dbReference type="InterPro" id="IPR001041">
    <property type="entry name" value="2Fe-2S_ferredoxin-type"/>
</dbReference>
<feature type="binding site" evidence="14">
    <location>
        <position position="137"/>
    </location>
    <ligand>
        <name>[2Fe-2S] cluster</name>
        <dbReference type="ChEBI" id="CHEBI:190135"/>
        <label>1</label>
    </ligand>
</feature>
<dbReference type="InterPro" id="IPR008274">
    <property type="entry name" value="AldOxase/xan_DH_MoCoBD1"/>
</dbReference>
<gene>
    <name evidence="16" type="ORF">A4X13_0g3101</name>
</gene>
<evidence type="ECO:0000256" key="2">
    <source>
        <dbReference type="ARBA" id="ARBA00006849"/>
    </source>
</evidence>
<dbReference type="InterPro" id="IPR036010">
    <property type="entry name" value="2Fe-2S_ferredoxin-like_sf"/>
</dbReference>
<feature type="binding site" evidence="14">
    <location>
        <position position="1127"/>
    </location>
    <ligand>
        <name>Mo-molybdopterin</name>
        <dbReference type="ChEBI" id="CHEBI:71302"/>
    </ligand>
    <ligandPart>
        <name>Mo</name>
        <dbReference type="ChEBI" id="CHEBI:28685"/>
    </ligandPart>
</feature>
<dbReference type="Pfam" id="PF01315">
    <property type="entry name" value="Ald_Xan_dh_C"/>
    <property type="match status" value="1"/>
</dbReference>
<dbReference type="InterPro" id="IPR012675">
    <property type="entry name" value="Beta-grasp_dom_sf"/>
</dbReference>
<dbReference type="InterPro" id="IPR046867">
    <property type="entry name" value="AldOxase/xan_DH_MoCoBD2"/>
</dbReference>
<feature type="binding site" evidence="13">
    <location>
        <position position="1131"/>
    </location>
    <ligand>
        <name>substrate</name>
    </ligand>
</feature>
<dbReference type="InterPro" id="IPR002888">
    <property type="entry name" value="2Fe-2S-bd"/>
</dbReference>
<dbReference type="EMBL" id="LWDF02000165">
    <property type="protein sequence ID" value="KAE8255257.1"/>
    <property type="molecule type" value="Genomic_DNA"/>
</dbReference>
<evidence type="ECO:0000256" key="1">
    <source>
        <dbReference type="ARBA" id="ARBA00001974"/>
    </source>
</evidence>
<dbReference type="GO" id="GO:0071949">
    <property type="term" value="F:FAD binding"/>
    <property type="evidence" value="ECO:0007669"/>
    <property type="project" value="InterPro"/>
</dbReference>
<dbReference type="PANTHER" id="PTHR45444">
    <property type="entry name" value="XANTHINE DEHYDROGENASE"/>
    <property type="match status" value="1"/>
</dbReference>
<organism evidence="16 17">
    <name type="scientific">Tilletia indica</name>
    <dbReference type="NCBI Taxonomy" id="43049"/>
    <lineage>
        <taxon>Eukaryota</taxon>
        <taxon>Fungi</taxon>
        <taxon>Dikarya</taxon>
        <taxon>Basidiomycota</taxon>
        <taxon>Ustilaginomycotina</taxon>
        <taxon>Exobasidiomycetes</taxon>
        <taxon>Tilletiales</taxon>
        <taxon>Tilletiaceae</taxon>
        <taxon>Tilletia</taxon>
    </lineage>
</organism>
<feature type="region of interest" description="Disordered" evidence="15">
    <location>
        <begin position="447"/>
        <end position="468"/>
    </location>
</feature>
<dbReference type="FunFam" id="3.30.365.10:FF:000002">
    <property type="entry name" value="Xanthine dehydrogenase oxidase"/>
    <property type="match status" value="1"/>
</dbReference>
<dbReference type="CDD" id="cd00207">
    <property type="entry name" value="fer2"/>
    <property type="match status" value="1"/>
</dbReference>
<evidence type="ECO:0000256" key="15">
    <source>
        <dbReference type="SAM" id="MobiDB-lite"/>
    </source>
</evidence>
<evidence type="ECO:0000256" key="13">
    <source>
        <dbReference type="PIRSR" id="PIRSR000127-2"/>
    </source>
</evidence>
<evidence type="ECO:0000256" key="12">
    <source>
        <dbReference type="PIRSR" id="PIRSR000127-1"/>
    </source>
</evidence>
<feature type="binding site" evidence="14">
    <location>
        <position position="1241"/>
    </location>
    <ligand>
        <name>Mo-molybdopterin</name>
        <dbReference type="ChEBI" id="CHEBI:71302"/>
    </ligand>
    <ligandPart>
        <name>Mo</name>
        <dbReference type="ChEBI" id="CHEBI:28685"/>
    </ligandPart>
</feature>
<dbReference type="Gene3D" id="3.90.1170.50">
    <property type="entry name" value="Aldehyde oxidase/xanthine dehydrogenase, a/b hammerhead"/>
    <property type="match status" value="1"/>
</dbReference>
<keyword evidence="9 14" id="KW-0408">Iron</keyword>
<dbReference type="GO" id="GO:0005506">
    <property type="term" value="F:iron ion binding"/>
    <property type="evidence" value="ECO:0007669"/>
    <property type="project" value="InterPro"/>
</dbReference>
<sequence>MSPVALTSASVSAVSAVSLPPHLTVKSQGENKAGADSGKGTTTAKIQPLTFVLNRHRIVLDPRSLPPDFDWDVTLLEFLRSRGIGLTGTKLGCAEGGCGACTVVQGKVIFPSSSESSPAGDQQQRRLEYEYRAVNACLLPLVAAHDSHIVTVEGIGTPEAPHPIQSRLAFLFGSQCGFCTPGIVMSLYATIRTAHARAFARGQQTVLTEAMIEKSLDGNLCRCTGYRPILDAAKTFATHPGGNSSSIPSGPFQDQAAGLHLSYNSSSSSGSSGVGSESAGSDSTPATTPPSTGTDVAESDKLLSTLASEVTNSQKKKQGSDSVCARGDKCCRVTKNPSSTTSAPRQSACSAAQARQAVESGKLQSYNFNDELIFPPYLLKRATVHLANSNNEDNAGKNGLLSEDLVLVSHPPAAASAATAGSASSLAKGPTAGWGMELGVVGQDDLQDDLESTGAGANSKDLPIQGSRPAPHIWLRPGSLQSLLSTLRFYHELALSEGQTNPAQAAKMRAGNTETGIEVKFGGRTYSISIFVSSHLGGILSSYSESDQEISVGGNTSLSDFIARLQEGNANQLAKVANQQDTSARAKSDEPYAVQLRSAFLGAMSHFASVQIRNVATPAGNLATASPISDLNPVWMAAGGSVGFIDPAAPVQTGTGADGQTEGEQFVKVDEFFVGYRRTKLPPAGVITRLSVPIEGPSLPGGREEQSGKSYKRFIRSYKQARRRDDDIAIVTCCLYVCLSQSQGSSTWTVEDVRLSYGGLAPFTVLAKHAQAVLLPKAASPSVQFGDSNAFDAALAALATQDFDLSYSVPGGMPAYRKSLALGFFTRFWTDVSLALGVTLPSAGLKAMDQIVSAVLERDVTRGEQDLEEVRVVKQSNPDPNAPPTMAEQAVGKSVPHLSALKQTTGQAMYIDDIPPYAGELHGVLVTSTRAHAKIISIDPSEALALPGVTHFVSAKDIRGTNVWNPPGMDEVLFAVDEVHTFGQVIGVITATSKRLAQRAAKAVKVEYEDLEHWLTIEEAIERNSFFPPRRTLSKGSWTEGKDGEATSDDDFTDCEMVEEGTSRMGGQEHFYLETQACLVVPGYEQGDCEIFSSTQNPTETQVFCAAALGIAQNQIVVRAKRLGGGFGGKETRAISLAAQICVAAHTVGRPVRCMLDRDEDMTVSGQRHPFLAYWKVGFTRSGKLIRLRCKIYNNGGWSQDLSEAVLARAMFHIENCLAFEHIHVEGKIARTHTMSNTAFRGFGGPQGMFVAEDFVDSIARRLNMSAEKIRRENMPEENYLTHYGQRLLDWNVPALWDQLWVSAEMDARTKRVEEFNKENVWKKRGIAMLPSKFGISFTALHLNQASALVHVYSHDGSVLLSHGGVEIGQGLNTKMVQVCADELGIPIELISIRETRTDAAANTSSTAASASSDLNGMAIKHACEQIMERLKPFLKDGTVPWAKAIHDAYFARISLSAVGHYRTPEIGFDWNTRTGKPFFYYTQGVAATEVELDVLTGDHRIVRTDVHMEIGRSINPAVDVGQVEGAVTQGFGLFTLEESLWTPRGQLITKGPGNYKIPSFLDTPEDMRISFMKEGSGRDGRKQNHLRTIQSSKGIGEPPLFLGASAFFALKNAIASVRADNALPAEPFHLRSPATVERIRLACGDSIVTRAMAGTEKKKDTDLPFAVHI</sequence>
<feature type="binding site" evidence="14">
    <location>
        <position position="1409"/>
    </location>
    <ligand>
        <name>Mo-molybdopterin</name>
        <dbReference type="ChEBI" id="CHEBI:71302"/>
    </ligand>
    <ligandPart>
        <name>Mo</name>
        <dbReference type="ChEBI" id="CHEBI:28685"/>
    </ligandPart>
</feature>
<feature type="binding site" evidence="14">
    <location>
        <position position="176"/>
    </location>
    <ligand>
        <name>[2Fe-2S] cluster</name>
        <dbReference type="ChEBI" id="CHEBI:190135"/>
        <label>2</label>
    </ligand>
</feature>
<evidence type="ECO:0000256" key="5">
    <source>
        <dbReference type="ARBA" id="ARBA00022714"/>
    </source>
</evidence>
<dbReference type="SUPFAM" id="SSF55447">
    <property type="entry name" value="CO dehydrogenase flavoprotein C-terminal domain-like"/>
    <property type="match status" value="1"/>
</dbReference>
<dbReference type="InterPro" id="IPR036683">
    <property type="entry name" value="CO_DH_flav_C_dom_sf"/>
</dbReference>
<evidence type="ECO:0000313" key="16">
    <source>
        <dbReference type="EMBL" id="KAE8255257.1"/>
    </source>
</evidence>
<dbReference type="SUPFAM" id="SSF56176">
    <property type="entry name" value="FAD-binding/transporter-associated domain-like"/>
    <property type="match status" value="1"/>
</dbReference>
<name>A0A177TVK5_9BASI</name>
<dbReference type="InterPro" id="IPR005107">
    <property type="entry name" value="CO_DH_flav_C"/>
</dbReference>
<feature type="region of interest" description="Disordered" evidence="15">
    <location>
        <begin position="261"/>
        <end position="297"/>
    </location>
</feature>
<dbReference type="Proteomes" id="UP000077521">
    <property type="component" value="Unassembled WGS sequence"/>
</dbReference>
<comment type="similarity">
    <text evidence="2">Belongs to the xanthine dehydrogenase family.</text>
</comment>
<dbReference type="FunFam" id="3.90.1170.50:FF:000001">
    <property type="entry name" value="Aldehyde oxidase 1"/>
    <property type="match status" value="1"/>
</dbReference>
<dbReference type="SMART" id="SM01092">
    <property type="entry name" value="CO_deh_flav_C"/>
    <property type="match status" value="1"/>
</dbReference>
<dbReference type="Gene3D" id="3.30.390.50">
    <property type="entry name" value="CO dehydrogenase flavoprotein, C-terminal domain"/>
    <property type="match status" value="1"/>
</dbReference>
<comment type="caution">
    <text evidence="16">The sequence shown here is derived from an EMBL/GenBank/DDBJ whole genome shotgun (WGS) entry which is preliminary data.</text>
</comment>
<dbReference type="PROSITE" id="PS00197">
    <property type="entry name" value="2FE2S_FER_1"/>
    <property type="match status" value="1"/>
</dbReference>
<dbReference type="InterPro" id="IPR006058">
    <property type="entry name" value="2Fe2S_fd_BS"/>
</dbReference>
<keyword evidence="3 14" id="KW-0500">Molybdenum</keyword>
<dbReference type="InterPro" id="IPR016208">
    <property type="entry name" value="Ald_Oxase/xanthine_DH-like"/>
</dbReference>
<feature type="binding site" evidence="13">
    <location>
        <position position="1243"/>
    </location>
    <ligand>
        <name>substrate</name>
    </ligand>
</feature>
<evidence type="ECO:0000256" key="7">
    <source>
        <dbReference type="ARBA" id="ARBA00022827"/>
    </source>
</evidence>
<keyword evidence="7 13" id="KW-0274">FAD</keyword>
<feature type="binding site" evidence="14">
    <location>
        <position position="93"/>
    </location>
    <ligand>
        <name>[2Fe-2S] cluster</name>
        <dbReference type="ChEBI" id="CHEBI:190135"/>
        <label>1</label>
    </ligand>
</feature>
<dbReference type="Gene3D" id="3.30.365.10">
    <property type="entry name" value="Aldehyde oxidase/xanthine dehydrogenase, molybdopterin binding domain"/>
    <property type="match status" value="4"/>
</dbReference>
<proteinExistence type="inferred from homology"/>
<dbReference type="InterPro" id="IPR016169">
    <property type="entry name" value="FAD-bd_PCMH_sub2"/>
</dbReference>
<dbReference type="Pfam" id="PF20256">
    <property type="entry name" value="MoCoBD_2"/>
    <property type="match status" value="1"/>
</dbReference>
<evidence type="ECO:0000256" key="8">
    <source>
        <dbReference type="ARBA" id="ARBA00023002"/>
    </source>
</evidence>
<evidence type="ECO:0000256" key="6">
    <source>
        <dbReference type="ARBA" id="ARBA00022723"/>
    </source>
</evidence>
<dbReference type="Pfam" id="PF02738">
    <property type="entry name" value="MoCoBD_1"/>
    <property type="match status" value="1"/>
</dbReference>
<feature type="binding site" evidence="14">
    <location>
        <position position="1096"/>
    </location>
    <ligand>
        <name>Mo-molybdopterin</name>
        <dbReference type="ChEBI" id="CHEBI:71302"/>
    </ligand>
    <ligandPart>
        <name>Mo</name>
        <dbReference type="ChEBI" id="CHEBI:28685"/>
    </ligandPart>
</feature>
<feature type="binding site" evidence="14">
    <location>
        <position position="179"/>
    </location>
    <ligand>
        <name>[2Fe-2S] cluster</name>
        <dbReference type="ChEBI" id="CHEBI:190135"/>
        <label>2</label>
    </ligand>
</feature>
<dbReference type="Pfam" id="PF03450">
    <property type="entry name" value="CO_deh_flav_C"/>
    <property type="match status" value="1"/>
</dbReference>
<feature type="binding site" evidence="13">
    <location>
        <position position="1339"/>
    </location>
    <ligand>
        <name>substrate</name>
    </ligand>
</feature>
<dbReference type="SUPFAM" id="SSF54665">
    <property type="entry name" value="CO dehydrogenase molybdoprotein N-domain-like"/>
    <property type="match status" value="1"/>
</dbReference>
<feature type="binding site" evidence="14">
    <location>
        <position position="98"/>
    </location>
    <ligand>
        <name>[2Fe-2S] cluster</name>
        <dbReference type="ChEBI" id="CHEBI:190135"/>
        <label>1</label>
    </ligand>
</feature>
<dbReference type="FunFam" id="3.30.365.10:FF:000001">
    <property type="entry name" value="Xanthine dehydrogenase oxidase"/>
    <property type="match status" value="1"/>
</dbReference>
<keyword evidence="6 14" id="KW-0479">Metal-binding</keyword>
<dbReference type="InterPro" id="IPR016166">
    <property type="entry name" value="FAD-bd_PCMH"/>
</dbReference>
<keyword evidence="4" id="KW-0285">Flavoprotein</keyword>
<dbReference type="PIRSF" id="PIRSF000127">
    <property type="entry name" value="Xanthine_DH"/>
    <property type="match status" value="1"/>
</dbReference>
<dbReference type="SUPFAM" id="SSF56003">
    <property type="entry name" value="Molybdenum cofactor-binding domain"/>
    <property type="match status" value="1"/>
</dbReference>
<dbReference type="SMART" id="SM01008">
    <property type="entry name" value="Ald_Xan_dh_C"/>
    <property type="match status" value="1"/>
</dbReference>
<evidence type="ECO:0008006" key="18">
    <source>
        <dbReference type="Google" id="ProtNLM"/>
    </source>
</evidence>
<reference evidence="16" key="2">
    <citation type="journal article" date="2019" name="IMA Fungus">
        <title>Genome sequencing and comparison of five Tilletia species to identify candidate genes for the detection of regulated species infecting wheat.</title>
        <authorList>
            <person name="Nguyen H.D.T."/>
            <person name="Sultana T."/>
            <person name="Kesanakurti P."/>
            <person name="Hambleton S."/>
        </authorList>
    </citation>
    <scope>NUCLEOTIDE SEQUENCE</scope>
    <source>
        <strain evidence="16">DAOMC 236416</strain>
    </source>
</reference>
<dbReference type="InterPro" id="IPR000674">
    <property type="entry name" value="Ald_Oxase/Xan_DH_a/b"/>
</dbReference>
<evidence type="ECO:0000256" key="11">
    <source>
        <dbReference type="ARBA" id="ARBA00034078"/>
    </source>
</evidence>
<feature type="binding site" evidence="13">
    <location>
        <position position="1209"/>
    </location>
    <ligand>
        <name>substrate</name>
    </ligand>
</feature>
<evidence type="ECO:0000313" key="17">
    <source>
        <dbReference type="Proteomes" id="UP000077521"/>
    </source>
</evidence>
<comment type="cofactor">
    <cofactor evidence="14">
        <name>Mo-molybdopterin</name>
        <dbReference type="ChEBI" id="CHEBI:71302"/>
    </cofactor>
    <text evidence="14">Binds 1 Mo-molybdopterin (Mo-MPT) cofactor per subunit.</text>
</comment>
<dbReference type="InterPro" id="IPR037165">
    <property type="entry name" value="AldOxase/xan_DH_Mopterin-bd_sf"/>
</dbReference>
<protein>
    <recommendedName>
        <fullName evidence="18">Xanthine dehydrogenase</fullName>
    </recommendedName>
</protein>
<dbReference type="PANTHER" id="PTHR45444:SF3">
    <property type="entry name" value="XANTHINE DEHYDROGENASE"/>
    <property type="match status" value="1"/>
</dbReference>
<keyword evidence="10 14" id="KW-0411">Iron-sulfur</keyword>
<dbReference type="PROSITE" id="PS00559">
    <property type="entry name" value="MOLYBDOPTERIN_EUK"/>
    <property type="match status" value="1"/>
</dbReference>
<dbReference type="Pfam" id="PF00941">
    <property type="entry name" value="FAD_binding_5"/>
    <property type="match status" value="1"/>
</dbReference>
<accession>A0A177TVK5</accession>
<dbReference type="InterPro" id="IPR036884">
    <property type="entry name" value="2Fe-2S-bd_dom_sf"/>
</dbReference>
<dbReference type="PROSITE" id="PS51085">
    <property type="entry name" value="2FE2S_FER_2"/>
    <property type="match status" value="1"/>
</dbReference>
<feature type="compositionally biased region" description="Low complexity" evidence="15">
    <location>
        <begin position="262"/>
        <end position="295"/>
    </location>
</feature>
<dbReference type="Gene3D" id="3.10.20.30">
    <property type="match status" value="1"/>
</dbReference>
<dbReference type="InterPro" id="IPR036856">
    <property type="entry name" value="Ald_Oxase/Xan_DH_a/b_sf"/>
</dbReference>
<keyword evidence="8" id="KW-0560">Oxidoreductase</keyword>
<feature type="binding site" evidence="14">
    <location>
        <position position="223"/>
    </location>
    <ligand>
        <name>[2Fe-2S] cluster</name>
        <dbReference type="ChEBI" id="CHEBI:190135"/>
        <label>2</label>
    </ligand>
</feature>
<reference evidence="16" key="1">
    <citation type="submission" date="2016-04" db="EMBL/GenBank/DDBJ databases">
        <authorList>
            <person name="Nguyen H.D."/>
            <person name="Samba Siva P."/>
            <person name="Cullis J."/>
            <person name="Levesque C.A."/>
            <person name="Hambleton S."/>
        </authorList>
    </citation>
    <scope>NUCLEOTIDE SEQUENCE</scope>
    <source>
        <strain evidence="16">DAOMC 236416</strain>
    </source>
</reference>
<feature type="active site" description="Proton acceptor" evidence="12">
    <location>
        <position position="1598"/>
    </location>
</feature>